<evidence type="ECO:0000256" key="1">
    <source>
        <dbReference type="SAM" id="MobiDB-lite"/>
    </source>
</evidence>
<gene>
    <name evidence="2" type="ORF">NDU88_003928</name>
</gene>
<protein>
    <submittedName>
        <fullName evidence="2">Uncharacterized protein</fullName>
    </submittedName>
</protein>
<dbReference type="Proteomes" id="UP001066276">
    <property type="component" value="Chromosome 2_1"/>
</dbReference>
<feature type="region of interest" description="Disordered" evidence="1">
    <location>
        <begin position="1"/>
        <end position="28"/>
    </location>
</feature>
<comment type="caution">
    <text evidence="2">The sequence shown here is derived from an EMBL/GenBank/DDBJ whole genome shotgun (WGS) entry which is preliminary data.</text>
</comment>
<reference evidence="2" key="1">
    <citation type="journal article" date="2022" name="bioRxiv">
        <title>Sequencing and chromosome-scale assembly of the giantPleurodeles waltlgenome.</title>
        <authorList>
            <person name="Brown T."/>
            <person name="Elewa A."/>
            <person name="Iarovenko S."/>
            <person name="Subramanian E."/>
            <person name="Araus A.J."/>
            <person name="Petzold A."/>
            <person name="Susuki M."/>
            <person name="Suzuki K.-i.T."/>
            <person name="Hayashi T."/>
            <person name="Toyoda A."/>
            <person name="Oliveira C."/>
            <person name="Osipova E."/>
            <person name="Leigh N.D."/>
            <person name="Simon A."/>
            <person name="Yun M.H."/>
        </authorList>
    </citation>
    <scope>NUCLEOTIDE SEQUENCE</scope>
    <source>
        <strain evidence="2">20211129_DDA</strain>
        <tissue evidence="2">Liver</tissue>
    </source>
</reference>
<evidence type="ECO:0000313" key="3">
    <source>
        <dbReference type="Proteomes" id="UP001066276"/>
    </source>
</evidence>
<evidence type="ECO:0000313" key="2">
    <source>
        <dbReference type="EMBL" id="KAJ1200100.1"/>
    </source>
</evidence>
<dbReference type="EMBL" id="JANPWB010000003">
    <property type="protein sequence ID" value="KAJ1200100.1"/>
    <property type="molecule type" value="Genomic_DNA"/>
</dbReference>
<proteinExistence type="predicted"/>
<accession>A0AAV7VIQ6</accession>
<organism evidence="2 3">
    <name type="scientific">Pleurodeles waltl</name>
    <name type="common">Iberian ribbed newt</name>
    <dbReference type="NCBI Taxonomy" id="8319"/>
    <lineage>
        <taxon>Eukaryota</taxon>
        <taxon>Metazoa</taxon>
        <taxon>Chordata</taxon>
        <taxon>Craniata</taxon>
        <taxon>Vertebrata</taxon>
        <taxon>Euteleostomi</taxon>
        <taxon>Amphibia</taxon>
        <taxon>Batrachia</taxon>
        <taxon>Caudata</taxon>
        <taxon>Salamandroidea</taxon>
        <taxon>Salamandridae</taxon>
        <taxon>Pleurodelinae</taxon>
        <taxon>Pleurodeles</taxon>
    </lineage>
</organism>
<sequence length="245" mass="26349">MQSVEVASHATGPDVQGRGGNAGHEFDPRCGFAGSSTRLCEPQARPRARPLSRSRVARHSRSGRFIWYAAAGAGPASHRGSRDTVVPTSTGGWREEYAVGRRGRHPMVECCVVAEQLHPARLPGGAVKSVEPSTDPPAGLILLRLGLRAGRRCNTWCRFETGGPRPHEPTGRRRDRGPGRSQPARSMRIGRGAQTANAGPSAGRTSGGPNSWADIHATRPPGRSLMHWLMQDRDRRPAATGVLRS</sequence>
<feature type="compositionally biased region" description="Basic and acidic residues" evidence="1">
    <location>
        <begin position="165"/>
        <end position="178"/>
    </location>
</feature>
<dbReference type="AlphaFoldDB" id="A0AAV7VIQ6"/>
<feature type="compositionally biased region" description="Polar residues" evidence="1">
    <location>
        <begin position="194"/>
        <end position="209"/>
    </location>
</feature>
<name>A0AAV7VIQ6_PLEWA</name>
<keyword evidence="3" id="KW-1185">Reference proteome</keyword>
<feature type="region of interest" description="Disordered" evidence="1">
    <location>
        <begin position="156"/>
        <end position="219"/>
    </location>
</feature>